<feature type="region of interest" description="Disordered" evidence="12">
    <location>
        <begin position="600"/>
        <end position="715"/>
    </location>
</feature>
<evidence type="ECO:0000256" key="11">
    <source>
        <dbReference type="PROSITE-ProRule" id="PRU00175"/>
    </source>
</evidence>
<evidence type="ECO:0000256" key="3">
    <source>
        <dbReference type="ARBA" id="ARBA00009413"/>
    </source>
</evidence>
<evidence type="ECO:0000256" key="12">
    <source>
        <dbReference type="SAM" id="MobiDB-lite"/>
    </source>
</evidence>
<dbReference type="Pfam" id="PF00097">
    <property type="entry name" value="zf-C3HC4"/>
    <property type="match status" value="1"/>
</dbReference>
<evidence type="ECO:0000313" key="15">
    <source>
        <dbReference type="EMBL" id="CEL69529.1"/>
    </source>
</evidence>
<dbReference type="GO" id="GO:0008270">
    <property type="term" value="F:zinc ion binding"/>
    <property type="evidence" value="ECO:0007669"/>
    <property type="project" value="UniProtKB-KW"/>
</dbReference>
<comment type="similarity">
    <text evidence="3">Belongs to the Deltex family.</text>
</comment>
<feature type="compositionally biased region" description="Polar residues" evidence="12">
    <location>
        <begin position="685"/>
        <end position="698"/>
    </location>
</feature>
<evidence type="ECO:0000256" key="4">
    <source>
        <dbReference type="ARBA" id="ARBA00012483"/>
    </source>
</evidence>
<name>A0A0F7UHQ9_NEOCL</name>
<dbReference type="InterPro" id="IPR013083">
    <property type="entry name" value="Znf_RING/FYVE/PHD"/>
</dbReference>
<dbReference type="Pfam" id="PF18102">
    <property type="entry name" value="DTC"/>
    <property type="match status" value="1"/>
</dbReference>
<keyword evidence="6" id="KW-0479">Metal-binding</keyword>
<accession>A0A0F7UHQ9</accession>
<dbReference type="SMART" id="SM00678">
    <property type="entry name" value="WWE"/>
    <property type="match status" value="1"/>
</dbReference>
<dbReference type="InterPro" id="IPR039396">
    <property type="entry name" value="Deltex_C"/>
</dbReference>
<comment type="pathway">
    <text evidence="2">Protein modification; protein ubiquitination.</text>
</comment>
<feature type="compositionally biased region" description="Basic and acidic residues" evidence="12">
    <location>
        <begin position="656"/>
        <end position="684"/>
    </location>
</feature>
<evidence type="ECO:0000256" key="8">
    <source>
        <dbReference type="ARBA" id="ARBA00022771"/>
    </source>
</evidence>
<dbReference type="GO" id="GO:0016567">
    <property type="term" value="P:protein ubiquitination"/>
    <property type="evidence" value="ECO:0007669"/>
    <property type="project" value="UniProtKB-UniPathway"/>
</dbReference>
<dbReference type="InterPro" id="IPR004170">
    <property type="entry name" value="WWE_dom"/>
</dbReference>
<dbReference type="InterPro" id="IPR018957">
    <property type="entry name" value="Znf_C3HC4_RING-type"/>
</dbReference>
<dbReference type="SUPFAM" id="SSF57850">
    <property type="entry name" value="RING/U-box"/>
    <property type="match status" value="1"/>
</dbReference>
<evidence type="ECO:0000256" key="7">
    <source>
        <dbReference type="ARBA" id="ARBA00022737"/>
    </source>
</evidence>
<keyword evidence="10" id="KW-0914">Notch signaling pathway</keyword>
<dbReference type="InterPro" id="IPR001841">
    <property type="entry name" value="Znf_RING"/>
</dbReference>
<evidence type="ECO:0000256" key="2">
    <source>
        <dbReference type="ARBA" id="ARBA00004906"/>
    </source>
</evidence>
<dbReference type="SUPFAM" id="SSF117839">
    <property type="entry name" value="WWE domain"/>
    <property type="match status" value="2"/>
</dbReference>
<gene>
    <name evidence="15" type="ORF">BN1204_052360</name>
</gene>
<dbReference type="InterPro" id="IPR018123">
    <property type="entry name" value="WWE-dom_subgr"/>
</dbReference>
<feature type="compositionally biased region" description="Low complexity" evidence="12">
    <location>
        <begin position="12"/>
        <end position="29"/>
    </location>
</feature>
<evidence type="ECO:0000256" key="6">
    <source>
        <dbReference type="ARBA" id="ARBA00022723"/>
    </source>
</evidence>
<feature type="domain" description="RING-type" evidence="13">
    <location>
        <begin position="263"/>
        <end position="329"/>
    </location>
</feature>
<dbReference type="PROSITE" id="PS50918">
    <property type="entry name" value="WWE"/>
    <property type="match status" value="1"/>
</dbReference>
<dbReference type="Gene3D" id="3.30.390.130">
    <property type="match status" value="1"/>
</dbReference>
<dbReference type="EMBL" id="LN714485">
    <property type="protein sequence ID" value="CEL69529.1"/>
    <property type="molecule type" value="Genomic_DNA"/>
</dbReference>
<dbReference type="Pfam" id="PF02825">
    <property type="entry name" value="WWE"/>
    <property type="match status" value="2"/>
</dbReference>
<evidence type="ECO:0000256" key="9">
    <source>
        <dbReference type="ARBA" id="ARBA00022833"/>
    </source>
</evidence>
<evidence type="ECO:0000259" key="13">
    <source>
        <dbReference type="PROSITE" id="PS50089"/>
    </source>
</evidence>
<proteinExistence type="inferred from homology"/>
<evidence type="ECO:0000259" key="14">
    <source>
        <dbReference type="PROSITE" id="PS50918"/>
    </source>
</evidence>
<feature type="region of interest" description="Disordered" evidence="12">
    <location>
        <begin position="517"/>
        <end position="586"/>
    </location>
</feature>
<keyword evidence="7" id="KW-0677">Repeat</keyword>
<dbReference type="PANTHER" id="PTHR12622">
    <property type="entry name" value="DELTEX-RELATED"/>
    <property type="match status" value="1"/>
</dbReference>
<dbReference type="AlphaFoldDB" id="A0A0F7UHQ9"/>
<reference evidence="15" key="1">
    <citation type="journal article" date="2015" name="PLoS ONE">
        <title>Comprehensive Evaluation of Toxoplasma gondii VEG and Neospora caninum LIV Genomes with Tachyzoite Stage Transcriptome and Proteome Defines Novel Transcript Features.</title>
        <authorList>
            <person name="Ramaprasad A."/>
            <person name="Mourier T."/>
            <person name="Naeem R."/>
            <person name="Malas T.B."/>
            <person name="Moussa E."/>
            <person name="Panigrahi A."/>
            <person name="Vermont S.J."/>
            <person name="Otto T.D."/>
            <person name="Wastling J."/>
            <person name="Pain A."/>
        </authorList>
    </citation>
    <scope>NUCLEOTIDE SEQUENCE</scope>
    <source>
        <strain evidence="15">Liverpool</strain>
    </source>
</reference>
<dbReference type="Gene3D" id="3.30.40.10">
    <property type="entry name" value="Zinc/RING finger domain, C3HC4 (zinc finger)"/>
    <property type="match status" value="1"/>
</dbReference>
<feature type="region of interest" description="Disordered" evidence="12">
    <location>
        <begin position="1"/>
        <end position="40"/>
    </location>
</feature>
<feature type="domain" description="WWE" evidence="14">
    <location>
        <begin position="38"/>
        <end position="113"/>
    </location>
</feature>
<dbReference type="UniPathway" id="UPA00143"/>
<feature type="region of interest" description="Disordered" evidence="12">
    <location>
        <begin position="743"/>
        <end position="763"/>
    </location>
</feature>
<keyword evidence="5" id="KW-0808">Transferase</keyword>
<dbReference type="SMART" id="SM00184">
    <property type="entry name" value="RING"/>
    <property type="match status" value="1"/>
</dbReference>
<dbReference type="EC" id="2.3.2.27" evidence="4"/>
<dbReference type="GO" id="GO:0007219">
    <property type="term" value="P:Notch signaling pathway"/>
    <property type="evidence" value="ECO:0007669"/>
    <property type="project" value="UniProtKB-KW"/>
</dbReference>
<evidence type="ECO:0000256" key="1">
    <source>
        <dbReference type="ARBA" id="ARBA00000900"/>
    </source>
</evidence>
<feature type="compositionally biased region" description="Basic and acidic residues" evidence="12">
    <location>
        <begin position="751"/>
        <end position="763"/>
    </location>
</feature>
<dbReference type="InterPro" id="IPR039399">
    <property type="entry name" value="Deltex_C_sf"/>
</dbReference>
<organism evidence="15">
    <name type="scientific">Neospora caninum (strain Liverpool)</name>
    <dbReference type="NCBI Taxonomy" id="572307"/>
    <lineage>
        <taxon>Eukaryota</taxon>
        <taxon>Sar</taxon>
        <taxon>Alveolata</taxon>
        <taxon>Apicomplexa</taxon>
        <taxon>Conoidasida</taxon>
        <taxon>Coccidia</taxon>
        <taxon>Eucoccidiorida</taxon>
        <taxon>Eimeriorina</taxon>
        <taxon>Sarcocystidae</taxon>
        <taxon>Neospora</taxon>
    </lineage>
</organism>
<evidence type="ECO:0000256" key="5">
    <source>
        <dbReference type="ARBA" id="ARBA00022679"/>
    </source>
</evidence>
<protein>
    <recommendedName>
        <fullName evidence="4">RING-type E3 ubiquitin transferase</fullName>
        <ecNumber evidence="4">2.3.2.27</ecNumber>
    </recommendedName>
</protein>
<evidence type="ECO:0000256" key="10">
    <source>
        <dbReference type="ARBA" id="ARBA00022976"/>
    </source>
</evidence>
<dbReference type="Gene3D" id="3.30.720.50">
    <property type="match status" value="1"/>
</dbReference>
<sequence>MAASSGTCSDTASPASPALPSSARSPLFSQPESQRDADLSFPPNLAPVGAVWQWQSEAGWHCFSPSQCETLEVGWAAGRAVVHLRLGPWAYRIDLNNMVQQNTATRRMRHIRRSTRSAALWFWESTDGTATRYDPQVEASLEAAHCEWTEKAGGSPGGVSSPAASTASWSGRDGHCFVADLEKMTETCRATGAVRRICRCVLRPEHRLDEDMATSRKGTTLPSLRVGIDESGACRCAGNLRVADPEDLNAVLLPVEEVVDDVCAICLDPLEIPCLARRTTMAVTENSGDSEEPKEVVKLKNCSHMYHRECVLVYVSRADRGGFACPTCSTVQCTGNGPSPAGTMKWKIDQAPTLGGYSASGTIYVEYDIPRGIQSARHARPGSPFAGTRRFAYLPDTTEGREILSLLIHAFVKGHTFTVGTSLTTGRSDVVVWNGIHHKTNRSGASPRILPAVCAQEMHAFLLLPAAVLLLPLRSQGPAVYGYPDASYFDRVRAELEAKGVTRALLSSPDAAVCQLPSVSPEGNLIESGEDEGKPEAATVSARSGVPHTTREGASACEPGDCLSSSSSPKRRGDSRGGTSNGRRAMRGACCGLSTAAVRTPPVRRGQESVRTVTCRSVDETPASSLPQLQAPLDACMQSSENNEKRLTRNSGCSRSRRESREHVPSSARDDDGGRVGGRTEEARSASQGANTVGTGASLTHFGEMGEEGRKVNGLERKGLAELTEADKALKRCRSKDILSAQAENYQTHRGCGEPRETSKKPQ</sequence>
<keyword evidence="8 11" id="KW-0863">Zinc-finger</keyword>
<dbReference type="GO" id="GO:0061630">
    <property type="term" value="F:ubiquitin protein ligase activity"/>
    <property type="evidence" value="ECO:0007669"/>
    <property type="project" value="UniProtKB-EC"/>
</dbReference>
<dbReference type="InterPro" id="IPR037197">
    <property type="entry name" value="WWE_dom_sf"/>
</dbReference>
<dbReference type="PROSITE" id="PS50089">
    <property type="entry name" value="ZF_RING_2"/>
    <property type="match status" value="1"/>
</dbReference>
<feature type="compositionally biased region" description="Polar residues" evidence="12">
    <location>
        <begin position="1"/>
        <end position="11"/>
    </location>
</feature>
<comment type="catalytic activity">
    <reaction evidence="1">
        <text>S-ubiquitinyl-[E2 ubiquitin-conjugating enzyme]-L-cysteine + [acceptor protein]-L-lysine = [E2 ubiquitin-conjugating enzyme]-L-cysteine + N(6)-ubiquitinyl-[acceptor protein]-L-lysine.</text>
        <dbReference type="EC" id="2.3.2.27"/>
    </reaction>
</comment>
<dbReference type="CDD" id="cd09633">
    <property type="entry name" value="Deltex_C"/>
    <property type="match status" value="1"/>
</dbReference>
<keyword evidence="9" id="KW-0862">Zinc</keyword>
<dbReference type="InterPro" id="IPR039398">
    <property type="entry name" value="Deltex_fam"/>
</dbReference>